<dbReference type="Proteomes" id="UP001057753">
    <property type="component" value="Unassembled WGS sequence"/>
</dbReference>
<dbReference type="Pfam" id="PF06691">
    <property type="entry name" value="DUF1189"/>
    <property type="match status" value="1"/>
</dbReference>
<feature type="transmembrane region" description="Helical" evidence="1">
    <location>
        <begin position="156"/>
        <end position="189"/>
    </location>
</feature>
<dbReference type="AlphaFoldDB" id="A0A9Q4FZH1"/>
<accession>A0A9Q4FZH1</accession>
<feature type="transmembrane region" description="Helical" evidence="1">
    <location>
        <begin position="28"/>
        <end position="47"/>
    </location>
</feature>
<dbReference type="EMBL" id="JABXYM010000001">
    <property type="protein sequence ID" value="MCR6096739.1"/>
    <property type="molecule type" value="Genomic_DNA"/>
</dbReference>
<evidence type="ECO:0000313" key="3">
    <source>
        <dbReference type="Proteomes" id="UP001057753"/>
    </source>
</evidence>
<protein>
    <submittedName>
        <fullName evidence="2">DUF1189 domain-containing protein</fullName>
    </submittedName>
</protein>
<dbReference type="InterPro" id="IPR009574">
    <property type="entry name" value="DUF1189"/>
</dbReference>
<feature type="transmembrane region" description="Helical" evidence="1">
    <location>
        <begin position="226"/>
        <end position="247"/>
    </location>
</feature>
<proteinExistence type="predicted"/>
<evidence type="ECO:0000256" key="1">
    <source>
        <dbReference type="SAM" id="Phobius"/>
    </source>
</evidence>
<keyword evidence="1" id="KW-1133">Transmembrane helix</keyword>
<sequence>MNIFKQFVKSLISPQTIASFRFQKIGKAILYVFFLMLIACIPLAFQIGSGLNALFNTVHKYVEELPSFYVEDGLLGSDELNEPYISETDHGFIIIDPTGDLNPTDISDYDIAYALLERSAVIMVAGDPEVVGYQEIGVPFSSDELLSMVETVNNLFPLILSLIVLGVYLIGTAVKFIVILLLSLVMLLMKSSMANQLSYKQCWILSVYTATLPTIILVIFGTLNLLGMPLLFILYWIIAIIIITYVLKSIPKPKDPITE</sequence>
<keyword evidence="3" id="KW-1185">Reference proteome</keyword>
<name>A0A9Q4FZH1_SALAG</name>
<gene>
    <name evidence="2" type="ORF">HXA33_09250</name>
</gene>
<reference evidence="2" key="1">
    <citation type="submission" date="2020-06" db="EMBL/GenBank/DDBJ databases">
        <title>Insight into the genomes of haloalkaliphilic bacilli from Kenyan soda lakes.</title>
        <authorList>
            <person name="Mwirichia R."/>
            <person name="Villamizar G.C."/>
            <person name="Poehlein A."/>
            <person name="Mugweru J."/>
            <person name="Kipnyargis A."/>
            <person name="Kiplimo D."/>
            <person name="Orwa P."/>
            <person name="Daniel R."/>
        </authorList>
    </citation>
    <scope>NUCLEOTIDE SEQUENCE</scope>
    <source>
        <strain evidence="2">B1096_S55</strain>
    </source>
</reference>
<feature type="transmembrane region" description="Helical" evidence="1">
    <location>
        <begin position="201"/>
        <end position="220"/>
    </location>
</feature>
<organism evidence="2 3">
    <name type="scientific">Salipaludibacillus agaradhaerens</name>
    <name type="common">Bacillus agaradhaerens</name>
    <dbReference type="NCBI Taxonomy" id="76935"/>
    <lineage>
        <taxon>Bacteria</taxon>
        <taxon>Bacillati</taxon>
        <taxon>Bacillota</taxon>
        <taxon>Bacilli</taxon>
        <taxon>Bacillales</taxon>
        <taxon>Bacillaceae</taxon>
    </lineage>
</organism>
<evidence type="ECO:0000313" key="2">
    <source>
        <dbReference type="EMBL" id="MCR6096739.1"/>
    </source>
</evidence>
<dbReference type="RefSeq" id="WP_257821264.1">
    <property type="nucleotide sequence ID" value="NZ_JABXYM010000001.1"/>
</dbReference>
<keyword evidence="1" id="KW-0812">Transmembrane</keyword>
<comment type="caution">
    <text evidence="2">The sequence shown here is derived from an EMBL/GenBank/DDBJ whole genome shotgun (WGS) entry which is preliminary data.</text>
</comment>
<keyword evidence="1" id="KW-0472">Membrane</keyword>